<evidence type="ECO:0000313" key="2">
    <source>
        <dbReference type="Proteomes" id="UP001151760"/>
    </source>
</evidence>
<dbReference type="EMBL" id="BQNB010017824">
    <property type="protein sequence ID" value="GJT67608.1"/>
    <property type="molecule type" value="Genomic_DNA"/>
</dbReference>
<dbReference type="Proteomes" id="UP001151760">
    <property type="component" value="Unassembled WGS sequence"/>
</dbReference>
<evidence type="ECO:0000313" key="1">
    <source>
        <dbReference type="EMBL" id="GJT67608.1"/>
    </source>
</evidence>
<comment type="caution">
    <text evidence="1">The sequence shown here is derived from an EMBL/GenBank/DDBJ whole genome shotgun (WGS) entry which is preliminary data.</text>
</comment>
<dbReference type="InterPro" id="IPR052957">
    <property type="entry name" value="Auxin_embryo_med"/>
</dbReference>
<dbReference type="PANTHER" id="PTHR32387:SF0">
    <property type="entry name" value="PROTEIN NO VEIN"/>
    <property type="match status" value="1"/>
</dbReference>
<reference evidence="1" key="2">
    <citation type="submission" date="2022-01" db="EMBL/GenBank/DDBJ databases">
        <authorList>
            <person name="Yamashiro T."/>
            <person name="Shiraishi A."/>
            <person name="Satake H."/>
            <person name="Nakayama K."/>
        </authorList>
    </citation>
    <scope>NUCLEOTIDE SEQUENCE</scope>
</reference>
<feature type="non-terminal residue" evidence="1">
    <location>
        <position position="307"/>
    </location>
</feature>
<reference evidence="1" key="1">
    <citation type="journal article" date="2022" name="Int. J. Mol. Sci.">
        <title>Draft Genome of Tanacetum Coccineum: Genomic Comparison of Closely Related Tanacetum-Family Plants.</title>
        <authorList>
            <person name="Yamashiro T."/>
            <person name="Shiraishi A."/>
            <person name="Nakayama K."/>
            <person name="Satake H."/>
        </authorList>
    </citation>
    <scope>NUCLEOTIDE SEQUENCE</scope>
</reference>
<protein>
    <submittedName>
        <fullName evidence="1">Uncharacterized protein</fullName>
    </submittedName>
</protein>
<sequence length="307" mass="34704">MNRRYDLLCSNLHAAVVLDHAAECHLGLFRTGSISKLEFIPLLDGTYTSLSRGVVWLSIDKTALRGFKKVYPKLRIVNPDLINISDIENVTEMLVKLGVRCFSLDDVLELVILPCICDGVESREYGPGRPTHTIMGLTTVMDLRPYGLRSRPPGLTGSGYWQSDRNDTREKGRDLLEVIDSLWVEYFSDKTHSRIGSLPLMLLADMRYTLSYRFAMDGKSGSIDEGCHMRYHTISPIMCDGVPWLVLVWMINFTFRKSKVFGDRAPYAIPKVNSVKLANYIGLKSTATLDDALSVLELWRQSENFKA</sequence>
<gene>
    <name evidence="1" type="ORF">Tco_1019088</name>
</gene>
<proteinExistence type="predicted"/>
<dbReference type="PANTHER" id="PTHR32387">
    <property type="entry name" value="WU:FJ29H11"/>
    <property type="match status" value="1"/>
</dbReference>
<keyword evidence="2" id="KW-1185">Reference proteome</keyword>
<name>A0ABQ5FXH3_9ASTR</name>
<organism evidence="1 2">
    <name type="scientific">Tanacetum coccineum</name>
    <dbReference type="NCBI Taxonomy" id="301880"/>
    <lineage>
        <taxon>Eukaryota</taxon>
        <taxon>Viridiplantae</taxon>
        <taxon>Streptophyta</taxon>
        <taxon>Embryophyta</taxon>
        <taxon>Tracheophyta</taxon>
        <taxon>Spermatophyta</taxon>
        <taxon>Magnoliopsida</taxon>
        <taxon>eudicotyledons</taxon>
        <taxon>Gunneridae</taxon>
        <taxon>Pentapetalae</taxon>
        <taxon>asterids</taxon>
        <taxon>campanulids</taxon>
        <taxon>Asterales</taxon>
        <taxon>Asteraceae</taxon>
        <taxon>Asteroideae</taxon>
        <taxon>Anthemideae</taxon>
        <taxon>Anthemidinae</taxon>
        <taxon>Tanacetum</taxon>
    </lineage>
</organism>
<accession>A0ABQ5FXH3</accession>